<keyword evidence="3" id="KW-1185">Reference proteome</keyword>
<evidence type="ECO:0000256" key="1">
    <source>
        <dbReference type="SAM" id="MobiDB-lite"/>
    </source>
</evidence>
<dbReference type="Proteomes" id="UP000602284">
    <property type="component" value="Unassembled WGS sequence"/>
</dbReference>
<accession>A0ABS1JC36</accession>
<feature type="compositionally biased region" description="Polar residues" evidence="1">
    <location>
        <begin position="1"/>
        <end position="16"/>
    </location>
</feature>
<dbReference type="RefSeq" id="WP_201636227.1">
    <property type="nucleotide sequence ID" value="NZ_JAEQNB010000004.1"/>
</dbReference>
<sequence>MRTPTSNSKPTSTASEQVRRSNSRTSQPTLQQQRLLQMQKKMGNQAVTQYLVAQMNVTETIKKIADTIKVPATIAAIALYYSVPAYLVSSLLLGVGPWMVGTIIRKLEQYASDGSQSDEEVEEEQQEEQQEEPEQAAPLDVLDKRKQALEDEIKKSLAYQSEYSEQPQRVERITPELQALLAQGVVMPVGDEEFGQKGILGVNQAVNVVGLLLGMEESDYQHVISQISIDLEDRSATVNSLLILKAYSARKNKLEGNSVEDRSKAQAEINTFAEAIEETDPDELLKQTTLRDTSEGMVGLQQRFINTCGATSLQVLRGEEDPIYAHSIKTEENNFEENPLHFGTRAAQEQLELVDTKQGDPIAPLFLMYVLQTQILPLLESSTKGVQQQAENFVKWLNNEKCNSKSSFFASFAKTTGVPVVFQNMIKQAYPFAATGMNVRQTFEKSNQVARETSSDTYQDHQYYGFGSEEATPPSADDLEEFNRALILGRSVPVACIYKSEEEQEDDGSSEPGHEMIFVDIRSTESEESNEYEYLLYEPTRGKSYWISSDDLKKGEINLPDAKPSIISQLLL</sequence>
<dbReference type="EMBL" id="JAEQNB010000004">
    <property type="protein sequence ID" value="MBL0387833.1"/>
    <property type="molecule type" value="Genomic_DNA"/>
</dbReference>
<reference evidence="2 3" key="1">
    <citation type="submission" date="2021-01" db="EMBL/GenBank/DDBJ databases">
        <title>Tumebacillus sp. strain ITR2 16S ribosomal RNA gene Genome sequencing and assembly.</title>
        <authorList>
            <person name="Kang M."/>
        </authorList>
    </citation>
    <scope>NUCLEOTIDE SEQUENCE [LARGE SCALE GENOMIC DNA]</scope>
    <source>
        <strain evidence="2 3">ITR2</strain>
    </source>
</reference>
<organism evidence="2 3">
    <name type="scientific">Tumebacillus amylolyticus</name>
    <dbReference type="NCBI Taxonomy" id="2801339"/>
    <lineage>
        <taxon>Bacteria</taxon>
        <taxon>Bacillati</taxon>
        <taxon>Bacillota</taxon>
        <taxon>Bacilli</taxon>
        <taxon>Bacillales</taxon>
        <taxon>Alicyclobacillaceae</taxon>
        <taxon>Tumebacillus</taxon>
    </lineage>
</organism>
<protein>
    <recommendedName>
        <fullName evidence="4">Peptidase C39-like domain-containing protein</fullName>
    </recommendedName>
</protein>
<feature type="region of interest" description="Disordered" evidence="1">
    <location>
        <begin position="1"/>
        <end position="29"/>
    </location>
</feature>
<evidence type="ECO:0008006" key="4">
    <source>
        <dbReference type="Google" id="ProtNLM"/>
    </source>
</evidence>
<name>A0ABS1JC36_9BACL</name>
<gene>
    <name evidence="2" type="ORF">JJB07_14425</name>
</gene>
<evidence type="ECO:0000313" key="3">
    <source>
        <dbReference type="Proteomes" id="UP000602284"/>
    </source>
</evidence>
<evidence type="ECO:0000313" key="2">
    <source>
        <dbReference type="EMBL" id="MBL0387833.1"/>
    </source>
</evidence>
<feature type="compositionally biased region" description="Acidic residues" evidence="1">
    <location>
        <begin position="116"/>
        <end position="134"/>
    </location>
</feature>
<feature type="region of interest" description="Disordered" evidence="1">
    <location>
        <begin position="111"/>
        <end position="141"/>
    </location>
</feature>
<proteinExistence type="predicted"/>
<comment type="caution">
    <text evidence="2">The sequence shown here is derived from an EMBL/GenBank/DDBJ whole genome shotgun (WGS) entry which is preliminary data.</text>
</comment>